<sequence length="155" mass="17681">MRFEVVLELSSLKGVLLTRIMKGNANRMDSVLNEEMRRKAQGSSSQSKENKGKNGKSKEKDDDRVTTATGDDLIILRDFKLVIFVFDESMWIIDSSATLHVTSKKEFFTSYTSELEKYSHCMAGKQTRVSFKKHPLSRKSELLELVHSDVYGPLK</sequence>
<feature type="non-terminal residue" evidence="2">
    <location>
        <position position="1"/>
    </location>
</feature>
<reference evidence="2" key="1">
    <citation type="submission" date="2018-05" db="EMBL/GenBank/DDBJ databases">
        <title>Draft genome of Mucuna pruriens seed.</title>
        <authorList>
            <person name="Nnadi N.E."/>
            <person name="Vos R."/>
            <person name="Hasami M.H."/>
            <person name="Devisetty U.K."/>
            <person name="Aguiy J.C."/>
        </authorList>
    </citation>
    <scope>NUCLEOTIDE SEQUENCE [LARGE SCALE GENOMIC DNA]</scope>
    <source>
        <strain evidence="2">JCA_2017</strain>
    </source>
</reference>
<evidence type="ECO:0000313" key="3">
    <source>
        <dbReference type="Proteomes" id="UP000257109"/>
    </source>
</evidence>
<feature type="non-terminal residue" evidence="2">
    <location>
        <position position="155"/>
    </location>
</feature>
<gene>
    <name evidence="2" type="ORF">CR513_10854</name>
</gene>
<evidence type="ECO:0000256" key="1">
    <source>
        <dbReference type="SAM" id="MobiDB-lite"/>
    </source>
</evidence>
<feature type="compositionally biased region" description="Basic and acidic residues" evidence="1">
    <location>
        <begin position="48"/>
        <end position="65"/>
    </location>
</feature>
<keyword evidence="3" id="KW-1185">Reference proteome</keyword>
<accession>A0A371HRA0</accession>
<evidence type="ECO:0000313" key="2">
    <source>
        <dbReference type="EMBL" id="RDY05321.1"/>
    </source>
</evidence>
<comment type="caution">
    <text evidence="2">The sequence shown here is derived from an EMBL/GenBank/DDBJ whole genome shotgun (WGS) entry which is preliminary data.</text>
</comment>
<proteinExistence type="predicted"/>
<dbReference type="Proteomes" id="UP000257109">
    <property type="component" value="Unassembled WGS sequence"/>
</dbReference>
<protein>
    <submittedName>
        <fullName evidence="2">Uncharacterized protein</fullName>
    </submittedName>
</protein>
<dbReference type="AlphaFoldDB" id="A0A371HRA0"/>
<feature type="region of interest" description="Disordered" evidence="1">
    <location>
        <begin position="36"/>
        <end position="65"/>
    </location>
</feature>
<dbReference type="OrthoDB" id="1683578at2759"/>
<organism evidence="2 3">
    <name type="scientific">Mucuna pruriens</name>
    <name type="common">Velvet bean</name>
    <name type="synonym">Dolichos pruriens</name>
    <dbReference type="NCBI Taxonomy" id="157652"/>
    <lineage>
        <taxon>Eukaryota</taxon>
        <taxon>Viridiplantae</taxon>
        <taxon>Streptophyta</taxon>
        <taxon>Embryophyta</taxon>
        <taxon>Tracheophyta</taxon>
        <taxon>Spermatophyta</taxon>
        <taxon>Magnoliopsida</taxon>
        <taxon>eudicotyledons</taxon>
        <taxon>Gunneridae</taxon>
        <taxon>Pentapetalae</taxon>
        <taxon>rosids</taxon>
        <taxon>fabids</taxon>
        <taxon>Fabales</taxon>
        <taxon>Fabaceae</taxon>
        <taxon>Papilionoideae</taxon>
        <taxon>50 kb inversion clade</taxon>
        <taxon>NPAAA clade</taxon>
        <taxon>indigoferoid/millettioid clade</taxon>
        <taxon>Phaseoleae</taxon>
        <taxon>Mucuna</taxon>
    </lineage>
</organism>
<dbReference type="EMBL" id="QJKJ01001904">
    <property type="protein sequence ID" value="RDY05321.1"/>
    <property type="molecule type" value="Genomic_DNA"/>
</dbReference>
<name>A0A371HRA0_MUCPR</name>